<gene>
    <name evidence="1" type="ORF">GGR36_001842</name>
</gene>
<accession>A0A840BJG8</accession>
<reference evidence="1 2" key="1">
    <citation type="submission" date="2020-08" db="EMBL/GenBank/DDBJ databases">
        <title>Genomic Encyclopedia of Type Strains, Phase IV (KMG-IV): sequencing the most valuable type-strain genomes for metagenomic binning, comparative biology and taxonomic classification.</title>
        <authorList>
            <person name="Goeker M."/>
        </authorList>
    </citation>
    <scope>NUCLEOTIDE SEQUENCE [LARGE SCALE GENOMIC DNA]</scope>
    <source>
        <strain evidence="1 2">DSM 106739</strain>
    </source>
</reference>
<dbReference type="RefSeq" id="WP_183634328.1">
    <property type="nucleotide sequence ID" value="NZ_BAABLE010000011.1"/>
</dbReference>
<dbReference type="EMBL" id="JACIET010000001">
    <property type="protein sequence ID" value="MBB4012534.1"/>
    <property type="molecule type" value="Genomic_DNA"/>
</dbReference>
<dbReference type="Proteomes" id="UP000561045">
    <property type="component" value="Unassembled WGS sequence"/>
</dbReference>
<comment type="caution">
    <text evidence="1">The sequence shown here is derived from an EMBL/GenBank/DDBJ whole genome shotgun (WGS) entry which is preliminary data.</text>
</comment>
<sequence>MLLGAAGTSAPRAEIAPGPEAFALRGFGSLIATKTSDERVGWRVQNQPIEQARHQAGEWSLGPESVLGVQADLYPQSQLAATLQVLAMNRDHGHGEAAVELAFLRYRFAPEWQLRLGRIWTPSFLNSETRYVGYANTTIRNTNYTLYQITNLDGGDLRWQRRLASGNLTLSAYLGKNRYSLPNSASGAEDFYQLPFIGGGFVAWEDRNWLLRSSYTKIELQRRGAANASLLAVTVPALRAAAASGKCAICADEADKWARTWTGVDYRVATVAARYSAGAWVISGEYINRSTDGTFPDVDAFDLEINYRWRDWTPYFDYLGAWSSSNNKPVFTQPQFAALNRSYAAGHIDRTILTAGLKYDLSENFSVRAEVARIRFADPLAGVGFAPVQVGATLPENYTVTSIAVDVLF</sequence>
<dbReference type="Gene3D" id="2.40.160.10">
    <property type="entry name" value="Porin"/>
    <property type="match status" value="1"/>
</dbReference>
<protein>
    <recommendedName>
        <fullName evidence="3">Porin</fullName>
    </recommendedName>
</protein>
<dbReference type="AlphaFoldDB" id="A0A840BJG8"/>
<dbReference type="SUPFAM" id="SSF56935">
    <property type="entry name" value="Porins"/>
    <property type="match status" value="1"/>
</dbReference>
<proteinExistence type="predicted"/>
<evidence type="ECO:0000313" key="1">
    <source>
        <dbReference type="EMBL" id="MBB4012534.1"/>
    </source>
</evidence>
<dbReference type="InterPro" id="IPR023614">
    <property type="entry name" value="Porin_dom_sf"/>
</dbReference>
<name>A0A840BJG8_9RHOO</name>
<organism evidence="1 2">
    <name type="scientific">Niveibacterium umoris</name>
    <dbReference type="NCBI Taxonomy" id="1193620"/>
    <lineage>
        <taxon>Bacteria</taxon>
        <taxon>Pseudomonadati</taxon>
        <taxon>Pseudomonadota</taxon>
        <taxon>Betaproteobacteria</taxon>
        <taxon>Rhodocyclales</taxon>
        <taxon>Rhodocyclaceae</taxon>
        <taxon>Niveibacterium</taxon>
    </lineage>
</organism>
<keyword evidence="2" id="KW-1185">Reference proteome</keyword>
<evidence type="ECO:0008006" key="3">
    <source>
        <dbReference type="Google" id="ProtNLM"/>
    </source>
</evidence>
<evidence type="ECO:0000313" key="2">
    <source>
        <dbReference type="Proteomes" id="UP000561045"/>
    </source>
</evidence>